<keyword evidence="2" id="KW-1185">Reference proteome</keyword>
<evidence type="ECO:0000313" key="1">
    <source>
        <dbReference type="EMBL" id="KZS07275.1"/>
    </source>
</evidence>
<protein>
    <submittedName>
        <fullName evidence="1">Uncharacterized protein</fullName>
    </submittedName>
</protein>
<dbReference type="AlphaFoldDB" id="A0A164PYT6"/>
<proteinExistence type="predicted"/>
<gene>
    <name evidence="1" type="ORF">APZ42_029052</name>
</gene>
<dbReference type="EMBL" id="LRGB01002505">
    <property type="protein sequence ID" value="KZS07275.1"/>
    <property type="molecule type" value="Genomic_DNA"/>
</dbReference>
<comment type="caution">
    <text evidence="1">The sequence shown here is derived from an EMBL/GenBank/DDBJ whole genome shotgun (WGS) entry which is preliminary data.</text>
</comment>
<evidence type="ECO:0000313" key="2">
    <source>
        <dbReference type="Proteomes" id="UP000076858"/>
    </source>
</evidence>
<reference evidence="1 2" key="1">
    <citation type="submission" date="2016-03" db="EMBL/GenBank/DDBJ databases">
        <title>EvidentialGene: Evidence-directed Construction of Genes on Genomes.</title>
        <authorList>
            <person name="Gilbert D.G."/>
            <person name="Choi J.-H."/>
            <person name="Mockaitis K."/>
            <person name="Colbourne J."/>
            <person name="Pfrender M."/>
        </authorList>
    </citation>
    <scope>NUCLEOTIDE SEQUENCE [LARGE SCALE GENOMIC DNA]</scope>
    <source>
        <strain evidence="1 2">Xinb3</strain>
        <tissue evidence="1">Complete organism</tissue>
    </source>
</reference>
<accession>A0A164PYT6</accession>
<name>A0A164PYT6_9CRUS</name>
<dbReference type="Proteomes" id="UP000076858">
    <property type="component" value="Unassembled WGS sequence"/>
</dbReference>
<organism evidence="1 2">
    <name type="scientific">Daphnia magna</name>
    <dbReference type="NCBI Taxonomy" id="35525"/>
    <lineage>
        <taxon>Eukaryota</taxon>
        <taxon>Metazoa</taxon>
        <taxon>Ecdysozoa</taxon>
        <taxon>Arthropoda</taxon>
        <taxon>Crustacea</taxon>
        <taxon>Branchiopoda</taxon>
        <taxon>Diplostraca</taxon>
        <taxon>Cladocera</taxon>
        <taxon>Anomopoda</taxon>
        <taxon>Daphniidae</taxon>
        <taxon>Daphnia</taxon>
    </lineage>
</organism>
<sequence length="237" mass="27062">MRSLSYAFRIGVLVNQHSQSRYVPLAVEQIPLPQSADPTPHRLRLYHFRSAVGVDIETFIQPSQPHEAFRDLFLWSSSITQKNCPRPFEHQPNSPTPPGIFQSMSRKTSSLILPTAEYEVRSDNLRRHPHFLSQNNPTGAGEFAILGPRFYARLNHINMKFDSIASICLYLIDRTKSSISLVMIKVSEIVVYLSLWTEEEQITVTIPIVCRILVFRVTVIETIQALEAKVNYQNLGI</sequence>